<organism evidence="2 3">
    <name type="scientific">Parapontixanthobacter aurantiacus</name>
    <dbReference type="NCBI Taxonomy" id="1463599"/>
    <lineage>
        <taxon>Bacteria</taxon>
        <taxon>Pseudomonadati</taxon>
        <taxon>Pseudomonadota</taxon>
        <taxon>Alphaproteobacteria</taxon>
        <taxon>Sphingomonadales</taxon>
        <taxon>Erythrobacteraceae</taxon>
        <taxon>Parapontixanthobacter</taxon>
    </lineage>
</organism>
<evidence type="ECO:0000313" key="2">
    <source>
        <dbReference type="EMBL" id="MXO84616.1"/>
    </source>
</evidence>
<keyword evidence="1" id="KW-1133">Transmembrane helix</keyword>
<evidence type="ECO:0000256" key="1">
    <source>
        <dbReference type="SAM" id="Phobius"/>
    </source>
</evidence>
<sequence length="82" mass="9098">MNKQDPDTRRSGDNADELLAARRYWILQLVRFGALGIVILGVVIMARDPSGEAYGGALLVAAGAFLFFFAPRTLARRWKSEE</sequence>
<name>A0A844ZBQ2_9SPHN</name>
<feature type="transmembrane region" description="Helical" evidence="1">
    <location>
        <begin position="29"/>
        <end position="47"/>
    </location>
</feature>
<comment type="caution">
    <text evidence="2">The sequence shown here is derived from an EMBL/GenBank/DDBJ whole genome shotgun (WGS) entry which is preliminary data.</text>
</comment>
<dbReference type="AlphaFoldDB" id="A0A844ZBQ2"/>
<reference evidence="2 3" key="1">
    <citation type="submission" date="2019-12" db="EMBL/GenBank/DDBJ databases">
        <title>Genomic-based taxomic classification of the family Erythrobacteraceae.</title>
        <authorList>
            <person name="Xu L."/>
        </authorList>
    </citation>
    <scope>NUCLEOTIDE SEQUENCE [LARGE SCALE GENOMIC DNA]</scope>
    <source>
        <strain evidence="2 3">MCCC 1A09962</strain>
    </source>
</reference>
<dbReference type="EMBL" id="WTYW01000001">
    <property type="protein sequence ID" value="MXO84616.1"/>
    <property type="molecule type" value="Genomic_DNA"/>
</dbReference>
<dbReference type="RefSeq" id="WP_160681164.1">
    <property type="nucleotide sequence ID" value="NZ_WTYW01000001.1"/>
</dbReference>
<accession>A0A844ZBQ2</accession>
<protein>
    <submittedName>
        <fullName evidence="2">Uncharacterized protein</fullName>
    </submittedName>
</protein>
<dbReference type="Proteomes" id="UP000433104">
    <property type="component" value="Unassembled WGS sequence"/>
</dbReference>
<feature type="transmembrane region" description="Helical" evidence="1">
    <location>
        <begin position="53"/>
        <end position="70"/>
    </location>
</feature>
<keyword evidence="1" id="KW-0472">Membrane</keyword>
<keyword evidence="1" id="KW-0812">Transmembrane</keyword>
<gene>
    <name evidence="2" type="ORF">GRI38_01030</name>
</gene>
<dbReference type="OrthoDB" id="7410112at2"/>
<evidence type="ECO:0000313" key="3">
    <source>
        <dbReference type="Proteomes" id="UP000433104"/>
    </source>
</evidence>
<proteinExistence type="predicted"/>
<keyword evidence="3" id="KW-1185">Reference proteome</keyword>